<accession>A0A3A1UMT8</accession>
<dbReference type="Proteomes" id="UP000266482">
    <property type="component" value="Unassembled WGS sequence"/>
</dbReference>
<proteinExistence type="predicted"/>
<evidence type="ECO:0000259" key="2">
    <source>
        <dbReference type="Pfam" id="PF12395"/>
    </source>
</evidence>
<evidence type="ECO:0000313" key="4">
    <source>
        <dbReference type="Proteomes" id="UP000266482"/>
    </source>
</evidence>
<evidence type="ECO:0000259" key="1">
    <source>
        <dbReference type="Pfam" id="PF08874"/>
    </source>
</evidence>
<dbReference type="Pfam" id="PF08874">
    <property type="entry name" value="DUF1835"/>
    <property type="match status" value="1"/>
</dbReference>
<comment type="caution">
    <text evidence="3">The sequence shown here is derived from an EMBL/GenBank/DDBJ whole genome shotgun (WGS) entry which is preliminary data.</text>
</comment>
<keyword evidence="4" id="KW-1185">Reference proteome</keyword>
<reference evidence="3 4" key="1">
    <citation type="submission" date="2018-09" db="EMBL/GenBank/DDBJ databases">
        <title>Paenibacillus aracenensis nov. sp. isolated from a cave in southern Spain.</title>
        <authorList>
            <person name="Jurado V."/>
            <person name="Gutierrez-Patricio S."/>
            <person name="Gonzalez-Pimentel J.L."/>
            <person name="Miller A.Z."/>
            <person name="Laiz L."/>
            <person name="Saiz-Jimenez C."/>
        </authorList>
    </citation>
    <scope>NUCLEOTIDE SEQUENCE [LARGE SCALE GENOMIC DNA]</scope>
    <source>
        <strain evidence="3 4">DSM 22867</strain>
    </source>
</reference>
<dbReference type="EMBL" id="QXQA01000025">
    <property type="protein sequence ID" value="RIX47085.1"/>
    <property type="molecule type" value="Genomic_DNA"/>
</dbReference>
<sequence>MDKLYESLHHFGEKELRMLYFHLLKTLDRYYEDGSIEDKHLAEGFVKIIQDHIDAVRDHQLQTYKNEQYVHLVFSLSDAGSLKVALGKIGKRNVCQVLAFNELFSVGPLSRLETTAGQQNRLLWMMEHDRDYILSHNSNREHQLEQMVNAVRSIPEHKTIVIWCANNAHDQTGLRFALYLLKEREQPVHIVNVTERFHAMGLSNKDGGFSYASGLIDQDHFQVIVNECYEGTPLDANQRSRYESEWFTLAGEDHVLRLWEDGKVRGNDESALDAVIVKSVIELEQEQDRDGFIKAGIVVGRVLDTSQQLVGYSFLTYRIWILVNQGILAFKGLPSALHQFSVKLLRTD</sequence>
<organism evidence="3 4">
    <name type="scientific">Paenibacillus nanensis</name>
    <dbReference type="NCBI Taxonomy" id="393251"/>
    <lineage>
        <taxon>Bacteria</taxon>
        <taxon>Bacillati</taxon>
        <taxon>Bacillota</taxon>
        <taxon>Bacilli</taxon>
        <taxon>Bacillales</taxon>
        <taxon>Paenibacillaceae</taxon>
        <taxon>Paenibacillus</taxon>
    </lineage>
</organism>
<evidence type="ECO:0000313" key="3">
    <source>
        <dbReference type="EMBL" id="RIX47085.1"/>
    </source>
</evidence>
<dbReference type="AlphaFoldDB" id="A0A3A1UMT8"/>
<dbReference type="InterPro" id="IPR022123">
    <property type="entry name" value="DUF3658"/>
</dbReference>
<gene>
    <name evidence="3" type="ORF">D3P08_25845</name>
</gene>
<dbReference type="OrthoDB" id="343110at2"/>
<dbReference type="RefSeq" id="WP_119603013.1">
    <property type="nucleotide sequence ID" value="NZ_QXQA01000025.1"/>
</dbReference>
<feature type="domain" description="DUF1835" evidence="1">
    <location>
        <begin position="70"/>
        <end position="193"/>
    </location>
</feature>
<dbReference type="InterPro" id="IPR014973">
    <property type="entry name" value="DUF1835"/>
</dbReference>
<feature type="domain" description="DUF3658" evidence="2">
    <location>
        <begin position="231"/>
        <end position="338"/>
    </location>
</feature>
<dbReference type="Pfam" id="PF12395">
    <property type="entry name" value="DUF3658"/>
    <property type="match status" value="1"/>
</dbReference>
<protein>
    <submittedName>
        <fullName evidence="3">DUF1835 domain-containing protein</fullName>
    </submittedName>
</protein>
<name>A0A3A1UMT8_9BACL</name>